<protein>
    <submittedName>
        <fullName evidence="1">Uncharacterized protein</fullName>
    </submittedName>
</protein>
<dbReference type="Proteomes" id="UP001310594">
    <property type="component" value="Unassembled WGS sequence"/>
</dbReference>
<organism evidence="1 2">
    <name type="scientific">Elasticomyces elasticus</name>
    <dbReference type="NCBI Taxonomy" id="574655"/>
    <lineage>
        <taxon>Eukaryota</taxon>
        <taxon>Fungi</taxon>
        <taxon>Dikarya</taxon>
        <taxon>Ascomycota</taxon>
        <taxon>Pezizomycotina</taxon>
        <taxon>Dothideomycetes</taxon>
        <taxon>Dothideomycetidae</taxon>
        <taxon>Mycosphaerellales</taxon>
        <taxon>Teratosphaeriaceae</taxon>
        <taxon>Elasticomyces</taxon>
    </lineage>
</organism>
<reference evidence="1" key="1">
    <citation type="submission" date="2023-08" db="EMBL/GenBank/DDBJ databases">
        <title>Black Yeasts Isolated from many extreme environments.</title>
        <authorList>
            <person name="Coleine C."/>
            <person name="Stajich J.E."/>
            <person name="Selbmann L."/>
        </authorList>
    </citation>
    <scope>NUCLEOTIDE SEQUENCE</scope>
    <source>
        <strain evidence="1">CCFEE 5810</strain>
    </source>
</reference>
<sequence>MAALLAGAVIATPVPQGFDFEAIDALDPVPTASIPIVDAEAAQTTIPFSATVAAASVSSAVQANPTDTSLKMAKRDNSDCAIQPTADDTAEVFSANTAFSEAANSAAAPAGYSVAYTNQAGSSEGVYGYMGYSVLDTYDTATCAARCNGIVGCSSVNIYFERDPSVDPTATCTNPASQTVIKCVYYGGPISAQSATNVGQWRYDFHVVIAGSNAYVNKSIATPAGYTGPTPLGNAAINAPLDCNKRDTYMGVKIFTSGPFDAGLCAAACSSQSKYNLAHPPKDKKAQTCQFFNTYVLYNGTQSVGQYCSLYNETWPASYATNVGQWRGPNHYTIGYSYSFSNTTADADKPVGCTNPSSPK</sequence>
<evidence type="ECO:0000313" key="2">
    <source>
        <dbReference type="Proteomes" id="UP001310594"/>
    </source>
</evidence>
<dbReference type="PANTHER" id="PTHR36578:SF2">
    <property type="entry name" value="PA14 DOMAIN-CONTAINING PROTEIN"/>
    <property type="match status" value="1"/>
</dbReference>
<dbReference type="EMBL" id="JAVRQU010000001">
    <property type="protein sequence ID" value="KAK5707657.1"/>
    <property type="molecule type" value="Genomic_DNA"/>
</dbReference>
<dbReference type="PANTHER" id="PTHR36578">
    <property type="entry name" value="CHROMOSOME 15, WHOLE GENOME SHOTGUN SEQUENCE"/>
    <property type="match status" value="1"/>
</dbReference>
<evidence type="ECO:0000313" key="1">
    <source>
        <dbReference type="EMBL" id="KAK5707657.1"/>
    </source>
</evidence>
<accession>A0AAN7ZQT5</accession>
<dbReference type="AlphaFoldDB" id="A0AAN7ZQT5"/>
<gene>
    <name evidence="1" type="ORF">LTR97_000195</name>
</gene>
<comment type="caution">
    <text evidence="1">The sequence shown here is derived from an EMBL/GenBank/DDBJ whole genome shotgun (WGS) entry which is preliminary data.</text>
</comment>
<name>A0AAN7ZQT5_9PEZI</name>
<proteinExistence type="predicted"/>